<feature type="chain" id="PRO_5045881264" evidence="1">
    <location>
        <begin position="21"/>
        <end position="198"/>
    </location>
</feature>
<dbReference type="RefSeq" id="WP_307692585.1">
    <property type="nucleotide sequence ID" value="NZ_JAUSRO010000022.1"/>
</dbReference>
<gene>
    <name evidence="2" type="ORF">J2W36_005128</name>
</gene>
<protein>
    <submittedName>
        <fullName evidence="2">Raf kinase inhibitor-like YbhB/YbcL family protein</fullName>
    </submittedName>
</protein>
<dbReference type="CDD" id="cd00865">
    <property type="entry name" value="PEBP_bact_arch"/>
    <property type="match status" value="1"/>
</dbReference>
<dbReference type="EMBL" id="JAUSRO010000022">
    <property type="protein sequence ID" value="MDP9902850.1"/>
    <property type="molecule type" value="Genomic_DNA"/>
</dbReference>
<dbReference type="Pfam" id="PF01161">
    <property type="entry name" value="PBP"/>
    <property type="match status" value="1"/>
</dbReference>
<comment type="caution">
    <text evidence="2">The sequence shown here is derived from an EMBL/GenBank/DDBJ whole genome shotgun (WGS) entry which is preliminary data.</text>
</comment>
<dbReference type="SUPFAM" id="SSF49777">
    <property type="entry name" value="PEBP-like"/>
    <property type="match status" value="1"/>
</dbReference>
<evidence type="ECO:0000313" key="2">
    <source>
        <dbReference type="EMBL" id="MDP9902850.1"/>
    </source>
</evidence>
<dbReference type="InterPro" id="IPR036610">
    <property type="entry name" value="PEBP-like_sf"/>
</dbReference>
<sequence>MKKIGCVAGVALAMLVSACAMKPASEGAGPSPSARKPFELTSPQFADGTDLALKNAGNAKENPNCVGQNVSPPLDWKNMPSGTRSFALTVFDHEGRSGLGVVHWVAYGIPASVTGFSENEVSVPSPKFVGGRGTSGSGSYAGPCPPAGTGKHHYIFTLIATDLEPGTLPAGLTQAQLLEKLDGRVKGATSLVGLFGQP</sequence>
<dbReference type="PANTHER" id="PTHR30289:SF1">
    <property type="entry name" value="PEBP (PHOSPHATIDYLETHANOLAMINE-BINDING PROTEIN) FAMILY PROTEIN"/>
    <property type="match status" value="1"/>
</dbReference>
<proteinExistence type="predicted"/>
<feature type="signal peptide" evidence="1">
    <location>
        <begin position="1"/>
        <end position="20"/>
    </location>
</feature>
<dbReference type="PANTHER" id="PTHR30289">
    <property type="entry name" value="UNCHARACTERIZED PROTEIN YBCL-RELATED"/>
    <property type="match status" value="1"/>
</dbReference>
<keyword evidence="1" id="KW-0732">Signal</keyword>
<dbReference type="NCBIfam" id="TIGR00481">
    <property type="entry name" value="YbhB/YbcL family Raf kinase inhibitor-like protein"/>
    <property type="match status" value="1"/>
</dbReference>
<keyword evidence="3" id="KW-1185">Reference proteome</keyword>
<accession>A0ABT9SER4</accession>
<dbReference type="Gene3D" id="3.90.280.10">
    <property type="entry name" value="PEBP-like"/>
    <property type="match status" value="1"/>
</dbReference>
<dbReference type="InterPro" id="IPR008914">
    <property type="entry name" value="PEBP"/>
</dbReference>
<dbReference type="GO" id="GO:0004860">
    <property type="term" value="F:protein kinase inhibitor activity"/>
    <property type="evidence" value="ECO:0007669"/>
    <property type="project" value="UniProtKB-KW"/>
</dbReference>
<reference evidence="2 3" key="1">
    <citation type="submission" date="2023-07" db="EMBL/GenBank/DDBJ databases">
        <title>Sorghum-associated microbial communities from plants grown in Nebraska, USA.</title>
        <authorList>
            <person name="Schachtman D."/>
        </authorList>
    </citation>
    <scope>NUCLEOTIDE SEQUENCE [LARGE SCALE GENOMIC DNA]</scope>
    <source>
        <strain evidence="2 3">DS1607</strain>
    </source>
</reference>
<evidence type="ECO:0000256" key="1">
    <source>
        <dbReference type="SAM" id="SignalP"/>
    </source>
</evidence>
<organism evidence="2 3">
    <name type="scientific">Variovorax ginsengisoli</name>
    <dbReference type="NCBI Taxonomy" id="363844"/>
    <lineage>
        <taxon>Bacteria</taxon>
        <taxon>Pseudomonadati</taxon>
        <taxon>Pseudomonadota</taxon>
        <taxon>Betaproteobacteria</taxon>
        <taxon>Burkholderiales</taxon>
        <taxon>Comamonadaceae</taxon>
        <taxon>Variovorax</taxon>
    </lineage>
</organism>
<dbReference type="InterPro" id="IPR005247">
    <property type="entry name" value="YbhB_YbcL/LppC-like"/>
</dbReference>
<keyword evidence="2" id="KW-0649">Protein kinase inhibitor</keyword>
<dbReference type="PROSITE" id="PS51257">
    <property type="entry name" value="PROKAR_LIPOPROTEIN"/>
    <property type="match status" value="1"/>
</dbReference>
<evidence type="ECO:0000313" key="3">
    <source>
        <dbReference type="Proteomes" id="UP001226867"/>
    </source>
</evidence>
<dbReference type="Proteomes" id="UP001226867">
    <property type="component" value="Unassembled WGS sequence"/>
</dbReference>
<name>A0ABT9SER4_9BURK</name>